<gene>
    <name evidence="2" type="ORF">KFL_000850120</name>
</gene>
<evidence type="ECO:0000313" key="3">
    <source>
        <dbReference type="Proteomes" id="UP000054558"/>
    </source>
</evidence>
<reference evidence="2 3" key="1">
    <citation type="journal article" date="2014" name="Nat. Commun.">
        <title>Klebsormidium flaccidum genome reveals primary factors for plant terrestrial adaptation.</title>
        <authorList>
            <person name="Hori K."/>
            <person name="Maruyama F."/>
            <person name="Fujisawa T."/>
            <person name="Togashi T."/>
            <person name="Yamamoto N."/>
            <person name="Seo M."/>
            <person name="Sato S."/>
            <person name="Yamada T."/>
            <person name="Mori H."/>
            <person name="Tajima N."/>
            <person name="Moriyama T."/>
            <person name="Ikeuchi M."/>
            <person name="Watanabe M."/>
            <person name="Wada H."/>
            <person name="Kobayashi K."/>
            <person name="Saito M."/>
            <person name="Masuda T."/>
            <person name="Sasaki-Sekimoto Y."/>
            <person name="Mashiguchi K."/>
            <person name="Awai K."/>
            <person name="Shimojima M."/>
            <person name="Masuda S."/>
            <person name="Iwai M."/>
            <person name="Nobusawa T."/>
            <person name="Narise T."/>
            <person name="Kondo S."/>
            <person name="Saito H."/>
            <person name="Sato R."/>
            <person name="Murakawa M."/>
            <person name="Ihara Y."/>
            <person name="Oshima-Yamada Y."/>
            <person name="Ohtaka K."/>
            <person name="Satoh M."/>
            <person name="Sonobe K."/>
            <person name="Ishii M."/>
            <person name="Ohtani R."/>
            <person name="Kanamori-Sato M."/>
            <person name="Honoki R."/>
            <person name="Miyazaki D."/>
            <person name="Mochizuki H."/>
            <person name="Umetsu J."/>
            <person name="Higashi K."/>
            <person name="Shibata D."/>
            <person name="Kamiya Y."/>
            <person name="Sato N."/>
            <person name="Nakamura Y."/>
            <person name="Tabata S."/>
            <person name="Ida S."/>
            <person name="Kurokawa K."/>
            <person name="Ohta H."/>
        </authorList>
    </citation>
    <scope>NUCLEOTIDE SEQUENCE [LARGE SCALE GENOMIC DNA]</scope>
    <source>
        <strain evidence="2 3">NIES-2285</strain>
    </source>
</reference>
<name>A0A1Y1HYI6_KLENI</name>
<dbReference type="Proteomes" id="UP000054558">
    <property type="component" value="Unassembled WGS sequence"/>
</dbReference>
<dbReference type="AlphaFoldDB" id="A0A1Y1HYI6"/>
<dbReference type="STRING" id="105231.A0A1Y1HYI6"/>
<protein>
    <submittedName>
        <fullName evidence="2">Uncharacterized protein</fullName>
    </submittedName>
</protein>
<accession>A0A1Y1HYI6</accession>
<sequence>MGFLGAILLLSLVLGAFADDNPVYNPCGDAPAVARGDGFTFAVALGSDPTFWHGLSPCDPNLVQVPEILPSGTSMAVFRPKVDELSLIRFNNISLNNLNNQFPGNQSLMVYAGSYPAYISVPKTYRTPLGQVPTFSLVLDFNRGKLRNILWKNEDCKTCEKQYCFNNRNCAVPQATCDQSRGTDPNRCRLALQVAFSGTDKNMVPMQSWYQIAQLKQYSITGLYGQAVDNFNAAIGNVVDNANAITNP</sequence>
<keyword evidence="3" id="KW-1185">Reference proteome</keyword>
<organism evidence="2 3">
    <name type="scientific">Klebsormidium nitens</name>
    <name type="common">Green alga</name>
    <name type="synonym">Ulothrix nitens</name>
    <dbReference type="NCBI Taxonomy" id="105231"/>
    <lineage>
        <taxon>Eukaryota</taxon>
        <taxon>Viridiplantae</taxon>
        <taxon>Streptophyta</taxon>
        <taxon>Klebsormidiophyceae</taxon>
        <taxon>Klebsormidiales</taxon>
        <taxon>Klebsormidiaceae</taxon>
        <taxon>Klebsormidium</taxon>
    </lineage>
</organism>
<dbReference type="OMA" id="DCNLSIQ"/>
<feature type="signal peptide" evidence="1">
    <location>
        <begin position="1"/>
        <end position="18"/>
    </location>
</feature>
<feature type="chain" id="PRO_5013027948" evidence="1">
    <location>
        <begin position="19"/>
        <end position="248"/>
    </location>
</feature>
<evidence type="ECO:0000256" key="1">
    <source>
        <dbReference type="SAM" id="SignalP"/>
    </source>
</evidence>
<keyword evidence="1" id="KW-0732">Signal</keyword>
<dbReference type="EMBL" id="DF237034">
    <property type="protein sequence ID" value="GAQ81596.1"/>
    <property type="molecule type" value="Genomic_DNA"/>
</dbReference>
<dbReference type="OrthoDB" id="1885051at2759"/>
<proteinExistence type="predicted"/>
<evidence type="ECO:0000313" key="2">
    <source>
        <dbReference type="EMBL" id="GAQ81596.1"/>
    </source>
</evidence>